<accession>A0AAD7EDE5</accession>
<keyword evidence="2" id="KW-1185">Reference proteome</keyword>
<dbReference type="EMBL" id="JARIHO010000068">
    <property type="protein sequence ID" value="KAJ7314240.1"/>
    <property type="molecule type" value="Genomic_DNA"/>
</dbReference>
<sequence length="209" mass="22666">MEDRLEGKNHRNPALGAKWPVASLGRLSALEHPARLDPHRNVTLGEAGTSTSTGDKYTSTWHSFNASFPALVFHLVIYDEAEARPPSCGGKAQGPGFVVQDGVTFSTTSCVSQDKTTARFDVAIRNGLSPTCVYLEQISTDSVDRVFTTEIDIAPPSQPVAINSAYSLWNINLPVPDMLYAIGTEVDGVKYSTTDLHRTSDSEFVFSPC</sequence>
<dbReference type="Proteomes" id="UP001218218">
    <property type="component" value="Unassembled WGS sequence"/>
</dbReference>
<comment type="caution">
    <text evidence="1">The sequence shown here is derived from an EMBL/GenBank/DDBJ whole genome shotgun (WGS) entry which is preliminary data.</text>
</comment>
<evidence type="ECO:0000313" key="2">
    <source>
        <dbReference type="Proteomes" id="UP001218218"/>
    </source>
</evidence>
<name>A0AAD7EDE5_9AGAR</name>
<protein>
    <submittedName>
        <fullName evidence="1">Uncharacterized protein</fullName>
    </submittedName>
</protein>
<proteinExistence type="predicted"/>
<evidence type="ECO:0000313" key="1">
    <source>
        <dbReference type="EMBL" id="KAJ7314240.1"/>
    </source>
</evidence>
<dbReference type="AlphaFoldDB" id="A0AAD7EDE5"/>
<organism evidence="1 2">
    <name type="scientific">Mycena albidolilacea</name>
    <dbReference type="NCBI Taxonomy" id="1033008"/>
    <lineage>
        <taxon>Eukaryota</taxon>
        <taxon>Fungi</taxon>
        <taxon>Dikarya</taxon>
        <taxon>Basidiomycota</taxon>
        <taxon>Agaricomycotina</taxon>
        <taxon>Agaricomycetes</taxon>
        <taxon>Agaricomycetidae</taxon>
        <taxon>Agaricales</taxon>
        <taxon>Marasmiineae</taxon>
        <taxon>Mycenaceae</taxon>
        <taxon>Mycena</taxon>
    </lineage>
</organism>
<reference evidence="1" key="1">
    <citation type="submission" date="2023-03" db="EMBL/GenBank/DDBJ databases">
        <title>Massive genome expansion in bonnet fungi (Mycena s.s.) driven by repeated elements and novel gene families across ecological guilds.</title>
        <authorList>
            <consortium name="Lawrence Berkeley National Laboratory"/>
            <person name="Harder C.B."/>
            <person name="Miyauchi S."/>
            <person name="Viragh M."/>
            <person name="Kuo A."/>
            <person name="Thoen E."/>
            <person name="Andreopoulos B."/>
            <person name="Lu D."/>
            <person name="Skrede I."/>
            <person name="Drula E."/>
            <person name="Henrissat B."/>
            <person name="Morin E."/>
            <person name="Kohler A."/>
            <person name="Barry K."/>
            <person name="LaButti K."/>
            <person name="Morin E."/>
            <person name="Salamov A."/>
            <person name="Lipzen A."/>
            <person name="Mereny Z."/>
            <person name="Hegedus B."/>
            <person name="Baldrian P."/>
            <person name="Stursova M."/>
            <person name="Weitz H."/>
            <person name="Taylor A."/>
            <person name="Grigoriev I.V."/>
            <person name="Nagy L.G."/>
            <person name="Martin F."/>
            <person name="Kauserud H."/>
        </authorList>
    </citation>
    <scope>NUCLEOTIDE SEQUENCE</scope>
    <source>
        <strain evidence="1">CBHHK002</strain>
    </source>
</reference>
<gene>
    <name evidence="1" type="ORF">DFH08DRAFT_821597</name>
</gene>